<sequence>MSVGLVIVSHSAKIAEGVCELAAQMAADVRLVPAGGTDAGGGAARIGTSFEKVANAITKAGQGDGVVILTDLGSAVMTAEMALEFLDEDERATVRLASAALVEGAVAAAVQAQAGGSVEDVLRAAEEAVVSIRPEALEPFVSRSAAAPGTAKAAAPEGPSASGSWVLPNDMGLHARPAAVLARGLADLDAEVTVNGIDGKSVMLLMSLGLGKGKTVSAQAVGPDAEAAIELIGAAVEDGFGEMNEDGQH</sequence>
<evidence type="ECO:0000256" key="1">
    <source>
        <dbReference type="ARBA" id="ARBA00001113"/>
    </source>
</evidence>
<dbReference type="InterPro" id="IPR039643">
    <property type="entry name" value="DhaM"/>
</dbReference>
<dbReference type="InterPro" id="IPR001020">
    <property type="entry name" value="PTS_HPr_His_P_site"/>
</dbReference>
<dbReference type="EC" id="2.7.1.121" evidence="4"/>
<dbReference type="RefSeq" id="WP_133404365.1">
    <property type="nucleotide sequence ID" value="NZ_SMTK01000004.1"/>
</dbReference>
<dbReference type="AlphaFoldDB" id="A0A4R5TUI5"/>
<evidence type="ECO:0000256" key="2">
    <source>
        <dbReference type="ARBA" id="ARBA00002788"/>
    </source>
</evidence>
<comment type="function">
    <text evidence="2">Component of the dihydroxyacetone kinase complex, which is responsible for the phosphoenolpyruvate (PEP)-dependent phosphorylation of dihydroxyacetone. DhaM serves as the phosphoryl donor. Is phosphorylated by phosphoenolpyruvate in an EI- and HPr-dependent reaction, and a phosphorelay system on histidine residues finally leads to phosphoryl transfer to DhaL and dihydroxyacetone.</text>
</comment>
<keyword evidence="6" id="KW-0808">Transferase</keyword>
<dbReference type="Pfam" id="PF00381">
    <property type="entry name" value="PTS-HPr"/>
    <property type="match status" value="1"/>
</dbReference>
<protein>
    <recommendedName>
        <fullName evidence="5">Phosphocarrier protein HPr</fullName>
        <ecNumber evidence="4">2.7.1.121</ecNumber>
    </recommendedName>
</protein>
<proteinExistence type="predicted"/>
<dbReference type="PRINTS" id="PR00107">
    <property type="entry name" value="PHOSPHOCPHPR"/>
</dbReference>
<feature type="domain" description="PTS EIIA type-4" evidence="8">
    <location>
        <begin position="2"/>
        <end position="137"/>
    </location>
</feature>
<organism evidence="10 11">
    <name type="scientific">Arthrobacter crusticola</name>
    <dbReference type="NCBI Taxonomy" id="2547960"/>
    <lineage>
        <taxon>Bacteria</taxon>
        <taxon>Bacillati</taxon>
        <taxon>Actinomycetota</taxon>
        <taxon>Actinomycetes</taxon>
        <taxon>Micrococcales</taxon>
        <taxon>Micrococcaceae</taxon>
        <taxon>Arthrobacter</taxon>
    </lineage>
</organism>
<evidence type="ECO:0000256" key="5">
    <source>
        <dbReference type="ARBA" id="ARBA00020422"/>
    </source>
</evidence>
<dbReference type="PANTHER" id="PTHR38594">
    <property type="entry name" value="PEP-DEPENDENT DIHYDROXYACETONE KINASE, PHOSPHORYL DONOR SUBUNIT DHAM"/>
    <property type="match status" value="1"/>
</dbReference>
<comment type="catalytic activity">
    <reaction evidence="1">
        <text>dihydroxyacetone + phosphoenolpyruvate = dihydroxyacetone phosphate + pyruvate</text>
        <dbReference type="Rhea" id="RHEA:18381"/>
        <dbReference type="ChEBI" id="CHEBI:15361"/>
        <dbReference type="ChEBI" id="CHEBI:16016"/>
        <dbReference type="ChEBI" id="CHEBI:57642"/>
        <dbReference type="ChEBI" id="CHEBI:58702"/>
        <dbReference type="EC" id="2.7.1.121"/>
    </reaction>
</comment>
<dbReference type="SUPFAM" id="SSF55594">
    <property type="entry name" value="HPr-like"/>
    <property type="match status" value="1"/>
</dbReference>
<dbReference type="NCBIfam" id="TIGR02364">
    <property type="entry name" value="dha_pts"/>
    <property type="match status" value="1"/>
</dbReference>
<dbReference type="Gene3D" id="3.30.1340.10">
    <property type="entry name" value="HPr-like"/>
    <property type="match status" value="1"/>
</dbReference>
<dbReference type="SUPFAM" id="SSF53062">
    <property type="entry name" value="PTS system fructose IIA component-like"/>
    <property type="match status" value="1"/>
</dbReference>
<dbReference type="PANTHER" id="PTHR38594:SF1">
    <property type="entry name" value="PEP-DEPENDENT DIHYDROXYACETONE KINASE, PHOSPHORYL DONOR SUBUNIT DHAM"/>
    <property type="match status" value="1"/>
</dbReference>
<comment type="caution">
    <text evidence="10">The sequence shown here is derived from an EMBL/GenBank/DDBJ whole genome shotgun (WGS) entry which is preliminary data.</text>
</comment>
<gene>
    <name evidence="10" type="ORF">E2F48_12840</name>
</gene>
<dbReference type="Proteomes" id="UP000295411">
    <property type="component" value="Unassembled WGS sequence"/>
</dbReference>
<evidence type="ECO:0000256" key="7">
    <source>
        <dbReference type="ARBA" id="ARBA00046577"/>
    </source>
</evidence>
<accession>A0A4R5TUI5</accession>
<evidence type="ECO:0000256" key="6">
    <source>
        <dbReference type="ARBA" id="ARBA00022679"/>
    </source>
</evidence>
<dbReference type="InterPro" id="IPR036662">
    <property type="entry name" value="PTS_EIIA_man-typ_sf"/>
</dbReference>
<evidence type="ECO:0000259" key="9">
    <source>
        <dbReference type="PROSITE" id="PS51350"/>
    </source>
</evidence>
<reference evidence="10 11" key="1">
    <citation type="submission" date="2019-03" db="EMBL/GenBank/DDBJ databases">
        <title>Arthrobacter sp. nov., an bacterium isolated from biocrust in Mu Us Desert.</title>
        <authorList>
            <person name="Lixiong L."/>
        </authorList>
    </citation>
    <scope>NUCLEOTIDE SEQUENCE [LARGE SCALE GENOMIC DNA]</scope>
    <source>
        <strain evidence="10 11">SLN-3</strain>
    </source>
</reference>
<evidence type="ECO:0000313" key="10">
    <source>
        <dbReference type="EMBL" id="TDK24699.1"/>
    </source>
</evidence>
<feature type="domain" description="HPr" evidence="9">
    <location>
        <begin position="160"/>
        <end position="243"/>
    </location>
</feature>
<evidence type="ECO:0000256" key="4">
    <source>
        <dbReference type="ARBA" id="ARBA00012095"/>
    </source>
</evidence>
<evidence type="ECO:0000313" key="11">
    <source>
        <dbReference type="Proteomes" id="UP000295411"/>
    </source>
</evidence>
<dbReference type="InterPro" id="IPR012844">
    <property type="entry name" value="DhaM_N"/>
</dbReference>
<dbReference type="Gene3D" id="3.40.50.510">
    <property type="entry name" value="Phosphotransferase system, mannose-type IIA component"/>
    <property type="match status" value="1"/>
</dbReference>
<dbReference type="PROSITE" id="PS51096">
    <property type="entry name" value="PTS_EIIA_TYPE_4"/>
    <property type="match status" value="1"/>
</dbReference>
<comment type="function">
    <text evidence="3">General (non sugar-specific) component of the phosphoenolpyruvate-dependent sugar phosphotransferase system (sugar PTS). This major carbohydrate active-transport system catalyzes the phosphorylation of incoming sugar substrates concomitantly with their translocation across the cell membrane. The phosphoryl group from phosphoenolpyruvate (PEP) is transferred to the phosphoryl carrier protein HPr by enzyme I. Phospho-HPr then transfers it to the PTS EIIA domain.</text>
</comment>
<keyword evidence="11" id="KW-1185">Reference proteome</keyword>
<dbReference type="EMBL" id="SMTK01000004">
    <property type="protein sequence ID" value="TDK24699.1"/>
    <property type="molecule type" value="Genomic_DNA"/>
</dbReference>
<dbReference type="PROSITE" id="PS00369">
    <property type="entry name" value="PTS_HPR_HIS"/>
    <property type="match status" value="1"/>
</dbReference>
<dbReference type="GO" id="GO:0019563">
    <property type="term" value="P:glycerol catabolic process"/>
    <property type="evidence" value="ECO:0007669"/>
    <property type="project" value="InterPro"/>
</dbReference>
<evidence type="ECO:0000259" key="8">
    <source>
        <dbReference type="PROSITE" id="PS51096"/>
    </source>
</evidence>
<dbReference type="InterPro" id="IPR004701">
    <property type="entry name" value="PTS_EIIA_man-typ"/>
</dbReference>
<dbReference type="Pfam" id="PF03610">
    <property type="entry name" value="EIIA-man"/>
    <property type="match status" value="1"/>
</dbReference>
<dbReference type="OrthoDB" id="350754at2"/>
<dbReference type="InterPro" id="IPR000032">
    <property type="entry name" value="HPr-like"/>
</dbReference>
<dbReference type="InterPro" id="IPR035895">
    <property type="entry name" value="HPr-like_sf"/>
</dbReference>
<dbReference type="NCBIfam" id="TIGR01003">
    <property type="entry name" value="PTS_HPr_family"/>
    <property type="match status" value="1"/>
</dbReference>
<dbReference type="GO" id="GO:0047324">
    <property type="term" value="F:phosphoenolpyruvate-glycerone phosphotransferase activity"/>
    <property type="evidence" value="ECO:0007669"/>
    <property type="project" value="UniProtKB-EC"/>
</dbReference>
<comment type="subunit">
    <text evidence="7">Homodimer. The dihydroxyacetone kinase complex is composed of a homodimer of DhaM, a homodimer of DhaK and the subunit DhaL.</text>
</comment>
<dbReference type="GO" id="GO:0009401">
    <property type="term" value="P:phosphoenolpyruvate-dependent sugar phosphotransferase system"/>
    <property type="evidence" value="ECO:0007669"/>
    <property type="project" value="InterPro"/>
</dbReference>
<dbReference type="CDD" id="cd00367">
    <property type="entry name" value="PTS-HPr_like"/>
    <property type="match status" value="1"/>
</dbReference>
<dbReference type="PROSITE" id="PS51350">
    <property type="entry name" value="PTS_HPR_DOM"/>
    <property type="match status" value="1"/>
</dbReference>
<evidence type="ECO:0000256" key="3">
    <source>
        <dbReference type="ARBA" id="ARBA00003681"/>
    </source>
</evidence>
<name>A0A4R5TUI5_9MICC</name>
<dbReference type="GO" id="GO:0016020">
    <property type="term" value="C:membrane"/>
    <property type="evidence" value="ECO:0007669"/>
    <property type="project" value="InterPro"/>
</dbReference>